<proteinExistence type="predicted"/>
<gene>
    <name evidence="1" type="ORF">QQF64_029558</name>
</gene>
<evidence type="ECO:0000313" key="1">
    <source>
        <dbReference type="EMBL" id="KAL1270542.1"/>
    </source>
</evidence>
<name>A0ABR3N0U0_9TELE</name>
<organism evidence="1 2">
    <name type="scientific">Cirrhinus molitorella</name>
    <name type="common">mud carp</name>
    <dbReference type="NCBI Taxonomy" id="172907"/>
    <lineage>
        <taxon>Eukaryota</taxon>
        <taxon>Metazoa</taxon>
        <taxon>Chordata</taxon>
        <taxon>Craniata</taxon>
        <taxon>Vertebrata</taxon>
        <taxon>Euteleostomi</taxon>
        <taxon>Actinopterygii</taxon>
        <taxon>Neopterygii</taxon>
        <taxon>Teleostei</taxon>
        <taxon>Ostariophysi</taxon>
        <taxon>Cypriniformes</taxon>
        <taxon>Cyprinidae</taxon>
        <taxon>Labeoninae</taxon>
        <taxon>Labeonini</taxon>
        <taxon>Cirrhinus</taxon>
    </lineage>
</organism>
<dbReference type="EMBL" id="JAYMGO010000007">
    <property type="protein sequence ID" value="KAL1270542.1"/>
    <property type="molecule type" value="Genomic_DNA"/>
</dbReference>
<sequence>MAALLNFCDCSPICHERRYFICAERVVYADALTHHFSADTAGELLTLCQEVDQLIMCPDAVVEDCRS</sequence>
<reference evidence="1 2" key="1">
    <citation type="submission" date="2023-09" db="EMBL/GenBank/DDBJ databases">
        <authorList>
            <person name="Wang M."/>
        </authorList>
    </citation>
    <scope>NUCLEOTIDE SEQUENCE [LARGE SCALE GENOMIC DNA]</scope>
    <source>
        <strain evidence="1">GT-2023</strain>
        <tissue evidence="1">Liver</tissue>
    </source>
</reference>
<evidence type="ECO:0000313" key="2">
    <source>
        <dbReference type="Proteomes" id="UP001558613"/>
    </source>
</evidence>
<comment type="caution">
    <text evidence="1">The sequence shown here is derived from an EMBL/GenBank/DDBJ whole genome shotgun (WGS) entry which is preliminary data.</text>
</comment>
<protein>
    <submittedName>
        <fullName evidence="1">Uncharacterized protein</fullName>
    </submittedName>
</protein>
<keyword evidence="2" id="KW-1185">Reference proteome</keyword>
<accession>A0ABR3N0U0</accession>
<dbReference type="Proteomes" id="UP001558613">
    <property type="component" value="Unassembled WGS sequence"/>
</dbReference>